<keyword evidence="2 4" id="KW-0046">Antibiotic resistance</keyword>
<keyword evidence="4" id="KW-0067">ATP-binding</keyword>
<reference evidence="7 8" key="1">
    <citation type="submission" date="2021-07" db="EMBL/GenBank/DDBJ databases">
        <title>Paenibacillus radiodurans sp. nov., isolated from the southeastern edge of Tengger Desert.</title>
        <authorList>
            <person name="Zhang G."/>
        </authorList>
    </citation>
    <scope>NUCLEOTIDE SEQUENCE [LARGE SCALE GENOMIC DNA]</scope>
    <source>
        <strain evidence="7 8">DT7-4</strain>
    </source>
</reference>
<evidence type="ECO:0000313" key="8">
    <source>
        <dbReference type="Proteomes" id="UP000812277"/>
    </source>
</evidence>
<dbReference type="RefSeq" id="WP_219870462.1">
    <property type="nucleotide sequence ID" value="NZ_JAHZIJ010000001.1"/>
</dbReference>
<dbReference type="InterPro" id="IPR025184">
    <property type="entry name" value="AadA_C"/>
</dbReference>
<dbReference type="Gene3D" id="3.30.460.10">
    <property type="entry name" value="Beta Polymerase, domain 2"/>
    <property type="match status" value="1"/>
</dbReference>
<comment type="catalytic activity">
    <reaction evidence="3 4">
        <text>spectinomycin + ATP = 9-O-adenylylspectinomycin + diphosphate</text>
        <dbReference type="Rhea" id="RHEA:63228"/>
        <dbReference type="ChEBI" id="CHEBI:30616"/>
        <dbReference type="ChEBI" id="CHEBI:33019"/>
        <dbReference type="ChEBI" id="CHEBI:146260"/>
        <dbReference type="ChEBI" id="CHEBI:146261"/>
    </reaction>
</comment>
<feature type="domain" description="Adenylyltransferase AadA C-terminal" evidence="6">
    <location>
        <begin position="146"/>
        <end position="247"/>
    </location>
</feature>
<keyword evidence="4" id="KW-0548">Nucleotidyltransferase</keyword>
<evidence type="ECO:0000256" key="2">
    <source>
        <dbReference type="ARBA" id="ARBA00023251"/>
    </source>
</evidence>
<gene>
    <name evidence="7" type="ORF">K0T92_00490</name>
</gene>
<organism evidence="7 8">
    <name type="scientific">Paenibacillus oenotherae</name>
    <dbReference type="NCBI Taxonomy" id="1435645"/>
    <lineage>
        <taxon>Bacteria</taxon>
        <taxon>Bacillati</taxon>
        <taxon>Bacillota</taxon>
        <taxon>Bacilli</taxon>
        <taxon>Bacillales</taxon>
        <taxon>Paenibacillaceae</taxon>
        <taxon>Paenibacillus</taxon>
    </lineage>
</organism>
<dbReference type="InterPro" id="IPR002934">
    <property type="entry name" value="Polymerase_NTP_transf_dom"/>
</dbReference>
<evidence type="ECO:0000313" key="7">
    <source>
        <dbReference type="EMBL" id="MBW7473214.1"/>
    </source>
</evidence>
<protein>
    <recommendedName>
        <fullName evidence="4">Spectinomycin 9-adenylyltransferase</fullName>
    </recommendedName>
</protein>
<dbReference type="Proteomes" id="UP000812277">
    <property type="component" value="Unassembled WGS sequence"/>
</dbReference>
<evidence type="ECO:0000259" key="5">
    <source>
        <dbReference type="Pfam" id="PF01909"/>
    </source>
</evidence>
<dbReference type="SUPFAM" id="SSF81301">
    <property type="entry name" value="Nucleotidyltransferase"/>
    <property type="match status" value="1"/>
</dbReference>
<dbReference type="InterPro" id="IPR024172">
    <property type="entry name" value="AadA/Aad9"/>
</dbReference>
<dbReference type="CDD" id="cd05403">
    <property type="entry name" value="NT_KNTase_like"/>
    <property type="match status" value="1"/>
</dbReference>
<keyword evidence="4" id="KW-0547">Nucleotide-binding</keyword>
<dbReference type="Pfam" id="PF01909">
    <property type="entry name" value="NTP_transf_2"/>
    <property type="match status" value="1"/>
</dbReference>
<dbReference type="EMBL" id="JAHZIJ010000001">
    <property type="protein sequence ID" value="MBW7473214.1"/>
    <property type="molecule type" value="Genomic_DNA"/>
</dbReference>
<evidence type="ECO:0000256" key="1">
    <source>
        <dbReference type="ARBA" id="ARBA00022679"/>
    </source>
</evidence>
<keyword evidence="8" id="KW-1185">Reference proteome</keyword>
<evidence type="ECO:0000259" key="6">
    <source>
        <dbReference type="Pfam" id="PF13427"/>
    </source>
</evidence>
<dbReference type="PIRSF" id="PIRSF000819">
    <property type="entry name" value="Streptomycin_3-adenylyltransf"/>
    <property type="match status" value="1"/>
</dbReference>
<dbReference type="InterPro" id="IPR043519">
    <property type="entry name" value="NT_sf"/>
</dbReference>
<accession>A0ABS7D069</accession>
<evidence type="ECO:0000256" key="4">
    <source>
        <dbReference type="PIRNR" id="PIRNR000819"/>
    </source>
</evidence>
<keyword evidence="1 4" id="KW-0808">Transferase</keyword>
<name>A0ABS7D069_9BACL</name>
<feature type="domain" description="Polymerase nucleotidyl transferase" evidence="5">
    <location>
        <begin position="15"/>
        <end position="63"/>
    </location>
</feature>
<comment type="caution">
    <text evidence="7">The sequence shown here is derived from an EMBL/GenBank/DDBJ whole genome shotgun (WGS) entry which is preliminary data.</text>
</comment>
<dbReference type="Pfam" id="PF13427">
    <property type="entry name" value="AadA_C"/>
    <property type="match status" value="1"/>
</dbReference>
<sequence>MEVQDVLNSIIALFKREMSDKLVGIYVHGSLAMGCFNPYKSDIDLLVVIDTRLTQDHCKAIAKGLLAIHAGMANTRGVELTIVLDENLQNLCYPTPIEFHYSDFHREKYEKDEHYVCGGVNDPDLAAQLVIAYHRGIRLFGKPLREVIPPVDRQLYLKAILYDIEDAAQHIQNSAMYYTLNLCRVLFYLREGGIASKREGGEWGLNNLPTEFRELVQHSLDEYSEATVPTALYKSQYLALFVQYMQEEIYKLAKESESGSARTSI</sequence>
<evidence type="ECO:0000256" key="3">
    <source>
        <dbReference type="ARBA" id="ARBA00047831"/>
    </source>
</evidence>
<proteinExistence type="predicted"/>